<evidence type="ECO:0000256" key="1">
    <source>
        <dbReference type="ARBA" id="ARBA00023239"/>
    </source>
</evidence>
<dbReference type="InterPro" id="IPR009009">
    <property type="entry name" value="RlpA-like_DPBB"/>
</dbReference>
<gene>
    <name evidence="3" type="primary">rlpA</name>
    <name evidence="6" type="ORF">MUN53_01465</name>
</gene>
<dbReference type="Pfam" id="PF03330">
    <property type="entry name" value="DPBB_1"/>
    <property type="match status" value="1"/>
</dbReference>
<reference evidence="6 7" key="1">
    <citation type="submission" date="2022-03" db="EMBL/GenBank/DDBJ databases">
        <title>Parabacteroides sp. nov. isolated from swine feces.</title>
        <authorList>
            <person name="Bak J.E."/>
        </authorList>
    </citation>
    <scope>NUCLEOTIDE SEQUENCE [LARGE SCALE GENOMIC DNA]</scope>
    <source>
        <strain evidence="6 7">AGMB00274</strain>
    </source>
</reference>
<dbReference type="HAMAP" id="MF_02071">
    <property type="entry name" value="RlpA"/>
    <property type="match status" value="1"/>
</dbReference>
<sequence>MIQFVIRSLLFGLFIIGNIDFSYGQEEGLASYYHNRFHGRKAASGYVHDNDDFVAAHRTLPFGTFVRVTNLKNMKSVIVSIMDRGPRRKSRIIDVSKSAAEVLDFIKAGVTRVRIEVVPGPIDLRYLDLMRPTIPFLPVEQREETPPFIYPKE</sequence>
<proteinExistence type="inferred from homology"/>
<dbReference type="InterPro" id="IPR034718">
    <property type="entry name" value="RlpA"/>
</dbReference>
<dbReference type="EMBL" id="JAKZMM010000003">
    <property type="protein sequence ID" value="MCJ2379296.1"/>
    <property type="molecule type" value="Genomic_DNA"/>
</dbReference>
<dbReference type="PANTHER" id="PTHR34183">
    <property type="entry name" value="ENDOLYTIC PEPTIDOGLYCAN TRANSGLYCOSYLASE RLPA"/>
    <property type="match status" value="1"/>
</dbReference>
<comment type="caution">
    <text evidence="6">The sequence shown here is derived from an EMBL/GenBank/DDBJ whole genome shotgun (WGS) entry which is preliminary data.</text>
</comment>
<dbReference type="NCBIfam" id="TIGR00413">
    <property type="entry name" value="rlpA"/>
    <property type="match status" value="1"/>
</dbReference>
<evidence type="ECO:0000256" key="3">
    <source>
        <dbReference type="HAMAP-Rule" id="MF_02071"/>
    </source>
</evidence>
<dbReference type="InterPro" id="IPR012997">
    <property type="entry name" value="RplA"/>
</dbReference>
<evidence type="ECO:0000259" key="5">
    <source>
        <dbReference type="Pfam" id="PF03330"/>
    </source>
</evidence>
<protein>
    <recommendedName>
        <fullName evidence="3">Probable endolytic peptidoglycan transglycosylase RlpA</fullName>
        <ecNumber evidence="3">4.2.2.-</ecNumber>
    </recommendedName>
</protein>
<dbReference type="RefSeq" id="WP_022455792.1">
    <property type="nucleotide sequence ID" value="NZ_JAKZMM010000003.1"/>
</dbReference>
<keyword evidence="1 3" id="KW-0456">Lyase</keyword>
<dbReference type="PANTHER" id="PTHR34183:SF1">
    <property type="entry name" value="ENDOLYTIC PEPTIDOGLYCAN TRANSGLYCOSYLASE RLPA"/>
    <property type="match status" value="1"/>
</dbReference>
<evidence type="ECO:0000313" key="7">
    <source>
        <dbReference type="Proteomes" id="UP001165444"/>
    </source>
</evidence>
<dbReference type="InterPro" id="IPR036908">
    <property type="entry name" value="RlpA-like_sf"/>
</dbReference>
<dbReference type="Proteomes" id="UP001165444">
    <property type="component" value="Unassembled WGS sequence"/>
</dbReference>
<accession>A0ABT0BX32</accession>
<dbReference type="EC" id="4.2.2.-" evidence="3"/>
<evidence type="ECO:0000256" key="2">
    <source>
        <dbReference type="ARBA" id="ARBA00023316"/>
    </source>
</evidence>
<organism evidence="6 7">
    <name type="scientific">Parabacteroides faecalis</name>
    <dbReference type="NCBI Taxonomy" id="2924040"/>
    <lineage>
        <taxon>Bacteria</taxon>
        <taxon>Pseudomonadati</taxon>
        <taxon>Bacteroidota</taxon>
        <taxon>Bacteroidia</taxon>
        <taxon>Bacteroidales</taxon>
        <taxon>Tannerellaceae</taxon>
        <taxon>Parabacteroides</taxon>
    </lineage>
</organism>
<keyword evidence="7" id="KW-1185">Reference proteome</keyword>
<feature type="domain" description="RlpA-like protein double-psi beta-barrel" evidence="5">
    <location>
        <begin position="26"/>
        <end position="115"/>
    </location>
</feature>
<evidence type="ECO:0000256" key="4">
    <source>
        <dbReference type="RuleBase" id="RU003495"/>
    </source>
</evidence>
<evidence type="ECO:0000313" key="6">
    <source>
        <dbReference type="EMBL" id="MCJ2379296.1"/>
    </source>
</evidence>
<comment type="function">
    <text evidence="3">Lytic transglycosylase with a strong preference for naked glycan strands that lack stem peptides.</text>
</comment>
<comment type="similarity">
    <text evidence="3 4">Belongs to the RlpA family.</text>
</comment>
<dbReference type="CDD" id="cd22268">
    <property type="entry name" value="DPBB_RlpA-like"/>
    <property type="match status" value="1"/>
</dbReference>
<name>A0ABT0BX32_9BACT</name>
<dbReference type="SUPFAM" id="SSF50685">
    <property type="entry name" value="Barwin-like endoglucanases"/>
    <property type="match status" value="1"/>
</dbReference>
<dbReference type="Gene3D" id="2.40.40.10">
    <property type="entry name" value="RlpA-like domain"/>
    <property type="match status" value="1"/>
</dbReference>
<keyword evidence="2 3" id="KW-0961">Cell wall biogenesis/degradation</keyword>